<dbReference type="Pfam" id="PF00682">
    <property type="entry name" value="HMGL-like"/>
    <property type="match status" value="1"/>
</dbReference>
<dbReference type="NCBIfam" id="NF002086">
    <property type="entry name" value="PRK00915.1-3"/>
    <property type="match status" value="1"/>
</dbReference>
<keyword evidence="7" id="KW-0808">Transferase</keyword>
<dbReference type="SMR" id="A0A1D6IQX9"/>
<dbReference type="GO" id="GO:0003852">
    <property type="term" value="F:2-isopropylmalate synthase activity"/>
    <property type="evidence" value="ECO:0007669"/>
    <property type="project" value="UniProtKB-EC"/>
</dbReference>
<comment type="pathway">
    <text evidence="2">Amino-acid biosynthesis; L-leucine biosynthesis; L-leucine from 3-methyl-2-oxobutanoate: step 1/4.</text>
</comment>
<evidence type="ECO:0000256" key="3">
    <source>
        <dbReference type="ARBA" id="ARBA00009396"/>
    </source>
</evidence>
<feature type="compositionally biased region" description="Low complexity" evidence="10">
    <location>
        <begin position="8"/>
        <end position="29"/>
    </location>
</feature>
<keyword evidence="9" id="KW-0100">Branched-chain amino acid biosynthesis</keyword>
<dbReference type="HAMAP" id="MF_01025">
    <property type="entry name" value="LeuA_type1"/>
    <property type="match status" value="1"/>
</dbReference>
<dbReference type="SMART" id="SM00917">
    <property type="entry name" value="LeuA_dimer"/>
    <property type="match status" value="1"/>
</dbReference>
<dbReference type="Gene3D" id="3.20.20.70">
    <property type="entry name" value="Aldolase class I"/>
    <property type="match status" value="1"/>
</dbReference>
<keyword evidence="5" id="KW-0432">Leucine biosynthesis</keyword>
<dbReference type="InterPro" id="IPR000891">
    <property type="entry name" value="PYR_CT"/>
</dbReference>
<dbReference type="FunFam" id="3.30.160.270:FF:000004">
    <property type="entry name" value="2-isopropylmalate synthase B"/>
    <property type="match status" value="1"/>
</dbReference>
<dbReference type="FunFam" id="3.20.20.70:FF:000010">
    <property type="entry name" value="2-isopropylmalate synthase"/>
    <property type="match status" value="1"/>
</dbReference>
<dbReference type="PROSITE" id="PS50991">
    <property type="entry name" value="PYR_CT"/>
    <property type="match status" value="1"/>
</dbReference>
<dbReference type="Gene3D" id="1.10.238.260">
    <property type="match status" value="1"/>
</dbReference>
<feature type="region of interest" description="Disordered" evidence="10">
    <location>
        <begin position="47"/>
        <end position="72"/>
    </location>
</feature>
<dbReference type="GO" id="GO:0009098">
    <property type="term" value="P:L-leucine biosynthetic process"/>
    <property type="evidence" value="ECO:0007669"/>
    <property type="project" value="UniProtKB-UniPathway"/>
</dbReference>
<dbReference type="SUPFAM" id="SSF110921">
    <property type="entry name" value="2-isopropylmalate synthase LeuA, allosteric (dimerisation) domain"/>
    <property type="match status" value="1"/>
</dbReference>
<feature type="compositionally biased region" description="Basic and acidic residues" evidence="10">
    <location>
        <begin position="61"/>
        <end position="72"/>
    </location>
</feature>
<gene>
    <name evidence="11" type="ORF">ZEAMMB73_Zm00001d023243</name>
</gene>
<evidence type="ECO:0000256" key="9">
    <source>
        <dbReference type="ARBA" id="ARBA00023304"/>
    </source>
</evidence>
<dbReference type="SUPFAM" id="SSF51569">
    <property type="entry name" value="Aldolase"/>
    <property type="match status" value="1"/>
</dbReference>
<evidence type="ECO:0000256" key="5">
    <source>
        <dbReference type="ARBA" id="ARBA00022430"/>
    </source>
</evidence>
<dbReference type="InterPro" id="IPR013709">
    <property type="entry name" value="2-isopropylmalate_synth_dimer"/>
</dbReference>
<sequence length="648" mass="69946">MASSLLSSPAKPTITTTTKTTPAPRPARSAHVHVLSAARCLRLRLRASSQHPPPPPTPRSRRPDYVPNRIDDPNYVRIFDTTLRDGEQSPGATMTSAQKLVVARQLARLGVDIIEAGFPASSPDDLDAVRSIAIEVGNPAPGPAGEEDAVHVPVICGLSRCNRKDIDAAWEAVRHARRPRIHTFIATSDIHMQHKLRKTPDQVVAIAREMVAYARSLGCTDVEFSPEDAGRSNREFLYHILGEVIKAGATTLNIPDTVGYNLPYEFGKLIADIKANTPGIEKAIISTHCQNDLGLATANTLAGARAGARQLEVTINGIGERAGNASLEEVVMAIKCRRELLDGLYTGIDSRHITLTSKMVQEHSGLHVQPHKAIVGANAFAHESGIHQDGMLKYKGTYEIISPDDIGLTRANEFGIVLGKLSGRHAVRSKLVELGYEIGDKEFEDFFKRYKEVAEKKKRVTDEDLEALLSDEIFQPKVIWSLADVQATCGTLALSTATVKLVAPDGEEKIACSVGTGPVDAAYKAVDKIIQVCWHHTFNLSCTEILIELNNLQIPTVLREYSMTSVTEGIDAIATTRVVVTGDVSNNAKHALTGQSFNRSFSGSGASMDIVVSSVRAYLSALNKICSFAGAVKASSDVAETASVPSTE</sequence>
<dbReference type="NCBIfam" id="TIGR00973">
    <property type="entry name" value="leuA_bact"/>
    <property type="match status" value="1"/>
</dbReference>
<evidence type="ECO:0000256" key="1">
    <source>
        <dbReference type="ARBA" id="ARBA00000064"/>
    </source>
</evidence>
<dbReference type="PANTHER" id="PTHR10277">
    <property type="entry name" value="HOMOCITRATE SYNTHASE-RELATED"/>
    <property type="match status" value="1"/>
</dbReference>
<proteinExistence type="inferred from homology"/>
<keyword evidence="8" id="KW-0479">Metal-binding</keyword>
<dbReference type="Pfam" id="PF22617">
    <property type="entry name" value="HCS_D2"/>
    <property type="match status" value="1"/>
</dbReference>
<reference evidence="11" key="1">
    <citation type="submission" date="2015-12" db="EMBL/GenBank/DDBJ databases">
        <title>Update maize B73 reference genome by single molecule sequencing technologies.</title>
        <authorList>
            <consortium name="Maize Genome Sequencing Project"/>
            <person name="Ware D."/>
        </authorList>
    </citation>
    <scope>NUCLEOTIDE SEQUENCE</scope>
    <source>
        <tissue evidence="11">Seedling</tissue>
    </source>
</reference>
<dbReference type="EMBL" id="CM000786">
    <property type="protein sequence ID" value="AQK38701.1"/>
    <property type="molecule type" value="Genomic_DNA"/>
</dbReference>
<dbReference type="FunFam" id="1.10.238.260:FF:000003">
    <property type="entry name" value="2-isopropylmalate synthase 1 chloroplastic"/>
    <property type="match status" value="1"/>
</dbReference>
<dbReference type="PROSITE" id="PS00815">
    <property type="entry name" value="AIPM_HOMOCIT_SYNTH_1"/>
    <property type="match status" value="1"/>
</dbReference>
<protein>
    <recommendedName>
        <fullName evidence="4">2-isopropylmalate synthase</fullName>
        <ecNumber evidence="4">2.3.3.13</ecNumber>
    </recommendedName>
</protein>
<evidence type="ECO:0000256" key="7">
    <source>
        <dbReference type="ARBA" id="ARBA00022679"/>
    </source>
</evidence>
<dbReference type="InterPro" id="IPR002034">
    <property type="entry name" value="AIPM/Hcit_synth_CS"/>
</dbReference>
<dbReference type="ExpressionAtlas" id="A0A1D6IQX9">
    <property type="expression patterns" value="baseline and differential"/>
</dbReference>
<dbReference type="UniPathway" id="UPA00048">
    <property type="reaction ID" value="UER00070"/>
</dbReference>
<accession>A0A1D6IQX9</accession>
<dbReference type="InterPro" id="IPR050073">
    <property type="entry name" value="2-IPM_HCS-like"/>
</dbReference>
<evidence type="ECO:0000256" key="4">
    <source>
        <dbReference type="ARBA" id="ARBA00012973"/>
    </source>
</evidence>
<dbReference type="EC" id="2.3.3.13" evidence="4"/>
<dbReference type="IntAct" id="A0A1D6IQX9">
    <property type="interactions" value="11"/>
</dbReference>
<keyword evidence="6" id="KW-0028">Amino-acid biosynthesis</keyword>
<evidence type="ECO:0000256" key="8">
    <source>
        <dbReference type="ARBA" id="ARBA00022723"/>
    </source>
</evidence>
<dbReference type="AlphaFoldDB" id="A0A1D6IQX9"/>
<feature type="region of interest" description="Disordered" evidence="10">
    <location>
        <begin position="1"/>
        <end position="29"/>
    </location>
</feature>
<comment type="catalytic activity">
    <reaction evidence="1">
        <text>3-methyl-2-oxobutanoate + acetyl-CoA + H2O = (2S)-2-isopropylmalate + CoA + H(+)</text>
        <dbReference type="Rhea" id="RHEA:21524"/>
        <dbReference type="ChEBI" id="CHEBI:1178"/>
        <dbReference type="ChEBI" id="CHEBI:11851"/>
        <dbReference type="ChEBI" id="CHEBI:15377"/>
        <dbReference type="ChEBI" id="CHEBI:15378"/>
        <dbReference type="ChEBI" id="CHEBI:57287"/>
        <dbReference type="ChEBI" id="CHEBI:57288"/>
        <dbReference type="EC" id="2.3.3.13"/>
    </reaction>
</comment>
<dbReference type="InterPro" id="IPR054691">
    <property type="entry name" value="LeuA/HCS_post-cat"/>
</dbReference>
<dbReference type="GO" id="GO:0046872">
    <property type="term" value="F:metal ion binding"/>
    <property type="evidence" value="ECO:0007669"/>
    <property type="project" value="UniProtKB-KW"/>
</dbReference>
<dbReference type="InterPro" id="IPR036230">
    <property type="entry name" value="LeuA_allosteric_dom_sf"/>
</dbReference>
<dbReference type="Gene3D" id="3.30.160.270">
    <property type="match status" value="1"/>
</dbReference>
<evidence type="ECO:0000256" key="2">
    <source>
        <dbReference type="ARBA" id="ARBA00004689"/>
    </source>
</evidence>
<evidence type="ECO:0000256" key="6">
    <source>
        <dbReference type="ARBA" id="ARBA00022605"/>
    </source>
</evidence>
<comment type="similarity">
    <text evidence="3">Belongs to the alpha-IPM synthase/homocitrate synthase family. LeuA type 1 subfamily.</text>
</comment>
<name>A0A1D6IQX9_MAIZE</name>
<dbReference type="InterPro" id="IPR013785">
    <property type="entry name" value="Aldolase_TIM"/>
</dbReference>
<dbReference type="Pfam" id="PF08502">
    <property type="entry name" value="LeuA_dimer"/>
    <property type="match status" value="1"/>
</dbReference>
<organism evidence="11">
    <name type="scientific">Zea mays</name>
    <name type="common">Maize</name>
    <dbReference type="NCBI Taxonomy" id="4577"/>
    <lineage>
        <taxon>Eukaryota</taxon>
        <taxon>Viridiplantae</taxon>
        <taxon>Streptophyta</taxon>
        <taxon>Embryophyta</taxon>
        <taxon>Tracheophyta</taxon>
        <taxon>Spermatophyta</taxon>
        <taxon>Magnoliopsida</taxon>
        <taxon>Liliopsida</taxon>
        <taxon>Poales</taxon>
        <taxon>Poaceae</taxon>
        <taxon>PACMAD clade</taxon>
        <taxon>Panicoideae</taxon>
        <taxon>Andropogonodae</taxon>
        <taxon>Andropogoneae</taxon>
        <taxon>Tripsacinae</taxon>
        <taxon>Zea</taxon>
    </lineage>
</organism>
<dbReference type="STRING" id="4577.A0A1D6IQX9"/>
<dbReference type="PANTHER" id="PTHR10277:SF64">
    <property type="entry name" value="PYRUVATE CARBOXYLTRANSFERASE DOMAIN-CONTAINING PROTEIN"/>
    <property type="match status" value="1"/>
</dbReference>
<dbReference type="InParanoid" id="A0A1D6IQX9"/>
<evidence type="ECO:0000313" key="11">
    <source>
        <dbReference type="EMBL" id="AQK38701.1"/>
    </source>
</evidence>
<dbReference type="InterPro" id="IPR005671">
    <property type="entry name" value="LeuA_bact_synth"/>
</dbReference>
<evidence type="ECO:0000256" key="10">
    <source>
        <dbReference type="SAM" id="MobiDB-lite"/>
    </source>
</evidence>
<dbReference type="CDD" id="cd07940">
    <property type="entry name" value="DRE_TIM_IPMS"/>
    <property type="match status" value="1"/>
</dbReference>